<dbReference type="RefSeq" id="WP_168878153.1">
    <property type="nucleotide sequence ID" value="NZ_JABAIM010000004.1"/>
</dbReference>
<dbReference type="InterPro" id="IPR027843">
    <property type="entry name" value="DUF4440"/>
</dbReference>
<comment type="caution">
    <text evidence="2">The sequence shown here is derived from an EMBL/GenBank/DDBJ whole genome shotgun (WGS) entry which is preliminary data.</text>
</comment>
<dbReference type="InterPro" id="IPR032710">
    <property type="entry name" value="NTF2-like_dom_sf"/>
</dbReference>
<keyword evidence="3" id="KW-1185">Reference proteome</keyword>
<dbReference type="AlphaFoldDB" id="A0A847SGF3"/>
<dbReference type="Gene3D" id="3.10.450.50">
    <property type="match status" value="1"/>
</dbReference>
<gene>
    <name evidence="2" type="ORF">HF682_15015</name>
</gene>
<dbReference type="SUPFAM" id="SSF54427">
    <property type="entry name" value="NTF2-like"/>
    <property type="match status" value="1"/>
</dbReference>
<proteinExistence type="predicted"/>
<dbReference type="Proteomes" id="UP000587991">
    <property type="component" value="Unassembled WGS sequence"/>
</dbReference>
<reference evidence="2 3" key="1">
    <citation type="submission" date="2020-04" db="EMBL/GenBank/DDBJ databases">
        <title>Draft genome of Leeia sp. IMCC25680.</title>
        <authorList>
            <person name="Song J."/>
            <person name="Cho J.-C."/>
        </authorList>
    </citation>
    <scope>NUCLEOTIDE SEQUENCE [LARGE SCALE GENOMIC DNA]</scope>
    <source>
        <strain evidence="2 3">IMCC25680</strain>
    </source>
</reference>
<name>A0A847SGF3_9NEIS</name>
<accession>A0A847SGF3</accession>
<protein>
    <submittedName>
        <fullName evidence="2">Nuclear transport factor 2 family protein</fullName>
    </submittedName>
</protein>
<dbReference type="Pfam" id="PF14534">
    <property type="entry name" value="DUF4440"/>
    <property type="match status" value="1"/>
</dbReference>
<evidence type="ECO:0000313" key="3">
    <source>
        <dbReference type="Proteomes" id="UP000587991"/>
    </source>
</evidence>
<evidence type="ECO:0000259" key="1">
    <source>
        <dbReference type="Pfam" id="PF14534"/>
    </source>
</evidence>
<sequence length="128" mass="14393">MLLELLRAQEIELHQAAVRHDPARLQALLHPAFEEFGRSGTVYSRDSIVAALLAESEGPAIWSQDYALTPLGDALAQLTYRSANLDASGRLSRFTLRSSLWQHTAAGWQMRFHQGTPTRRFAKAKHLR</sequence>
<evidence type="ECO:0000313" key="2">
    <source>
        <dbReference type="EMBL" id="NLR76476.1"/>
    </source>
</evidence>
<dbReference type="EMBL" id="JABAIM010000004">
    <property type="protein sequence ID" value="NLR76476.1"/>
    <property type="molecule type" value="Genomic_DNA"/>
</dbReference>
<organism evidence="2 3">
    <name type="scientific">Leeia aquatica</name>
    <dbReference type="NCBI Taxonomy" id="2725557"/>
    <lineage>
        <taxon>Bacteria</taxon>
        <taxon>Pseudomonadati</taxon>
        <taxon>Pseudomonadota</taxon>
        <taxon>Betaproteobacteria</taxon>
        <taxon>Neisseriales</taxon>
        <taxon>Leeiaceae</taxon>
        <taxon>Leeia</taxon>
    </lineage>
</organism>
<feature type="domain" description="DUF4440" evidence="1">
    <location>
        <begin position="6"/>
        <end position="110"/>
    </location>
</feature>